<keyword evidence="11" id="KW-0812">Transmembrane</keyword>
<evidence type="ECO:0000256" key="3">
    <source>
        <dbReference type="ARBA" id="ARBA00011882"/>
    </source>
</evidence>
<feature type="binding site" description="type 1 copper site" evidence="10">
    <location>
        <position position="198"/>
    </location>
    <ligand>
        <name>Cu cation</name>
        <dbReference type="ChEBI" id="CHEBI:23378"/>
        <label>1</label>
    </ligand>
</feature>
<comment type="catalytic activity">
    <reaction evidence="9">
        <text>nitric oxide + Fe(III)-[cytochrome c] + H2O = Fe(II)-[cytochrome c] + nitrite + 2 H(+)</text>
        <dbReference type="Rhea" id="RHEA:15233"/>
        <dbReference type="Rhea" id="RHEA-COMP:10350"/>
        <dbReference type="Rhea" id="RHEA-COMP:14399"/>
        <dbReference type="ChEBI" id="CHEBI:15377"/>
        <dbReference type="ChEBI" id="CHEBI:15378"/>
        <dbReference type="ChEBI" id="CHEBI:16301"/>
        <dbReference type="ChEBI" id="CHEBI:16480"/>
        <dbReference type="ChEBI" id="CHEBI:29033"/>
        <dbReference type="ChEBI" id="CHEBI:29034"/>
        <dbReference type="EC" id="1.7.2.1"/>
    </reaction>
</comment>
<feature type="binding site" description="type 1 copper site" evidence="10">
    <location>
        <position position="209"/>
    </location>
    <ligand>
        <name>Cu cation</name>
        <dbReference type="ChEBI" id="CHEBI:23378"/>
        <label>1</label>
    </ligand>
</feature>
<evidence type="ECO:0000256" key="10">
    <source>
        <dbReference type="PIRSR" id="PIRSR601287-1"/>
    </source>
</evidence>
<dbReference type="InterPro" id="IPR001287">
    <property type="entry name" value="NO2-reductase_Cu"/>
</dbReference>
<evidence type="ECO:0000256" key="2">
    <source>
        <dbReference type="ARBA" id="ARBA00011233"/>
    </source>
</evidence>
<feature type="binding site" description="type 1 copper site" evidence="10">
    <location>
        <position position="197"/>
    </location>
    <ligand>
        <name>Cu cation</name>
        <dbReference type="ChEBI" id="CHEBI:23378"/>
        <label>1</label>
    </ligand>
</feature>
<evidence type="ECO:0000256" key="5">
    <source>
        <dbReference type="ARBA" id="ARBA00022723"/>
    </source>
</evidence>
<keyword evidence="7 13" id="KW-0560">Oxidoreductase</keyword>
<proteinExistence type="predicted"/>
<keyword evidence="11" id="KW-0472">Membrane</keyword>
<comment type="cofactor">
    <cofactor evidence="1 10">
        <name>Cu(+)</name>
        <dbReference type="ChEBI" id="CHEBI:49552"/>
    </cofactor>
</comment>
<dbReference type="Gene3D" id="2.60.40.420">
    <property type="entry name" value="Cupredoxins - blue copper proteins"/>
    <property type="match status" value="2"/>
</dbReference>
<dbReference type="InterPro" id="IPR011707">
    <property type="entry name" value="Cu-oxidase-like_N"/>
</dbReference>
<feature type="binding site" description="type 1 copper site" evidence="10">
    <location>
        <position position="163"/>
    </location>
    <ligand>
        <name>Cu cation</name>
        <dbReference type="ChEBI" id="CHEBI:23378"/>
        <label>1</label>
    </ligand>
</feature>
<dbReference type="SUPFAM" id="SSF49503">
    <property type="entry name" value="Cupredoxins"/>
    <property type="match status" value="2"/>
</dbReference>
<evidence type="ECO:0000256" key="7">
    <source>
        <dbReference type="ARBA" id="ARBA00023002"/>
    </source>
</evidence>
<keyword evidence="5 10" id="KW-0479">Metal-binding</keyword>
<dbReference type="AlphaFoldDB" id="A0A075HXZ9"/>
<name>A0A075HXZ9_9ARCH</name>
<evidence type="ECO:0000256" key="1">
    <source>
        <dbReference type="ARBA" id="ARBA00001960"/>
    </source>
</evidence>
<feature type="binding site" description="type 1 copper site" evidence="10">
    <location>
        <position position="400"/>
    </location>
    <ligand>
        <name>Cu cation</name>
        <dbReference type="ChEBI" id="CHEBI:23378"/>
        <label>1</label>
    </ligand>
</feature>
<keyword evidence="6" id="KW-0677">Repeat</keyword>
<dbReference type="Pfam" id="PF07732">
    <property type="entry name" value="Cu-oxidase_3"/>
    <property type="match status" value="1"/>
</dbReference>
<feature type="binding site" description="type 1 copper site" evidence="10">
    <location>
        <position position="158"/>
    </location>
    <ligand>
        <name>Cu cation</name>
        <dbReference type="ChEBI" id="CHEBI:23378"/>
        <label>1</label>
    </ligand>
</feature>
<evidence type="ECO:0000259" key="12">
    <source>
        <dbReference type="Pfam" id="PF07732"/>
    </source>
</evidence>
<evidence type="ECO:0000313" key="13">
    <source>
        <dbReference type="EMBL" id="AIF19457.1"/>
    </source>
</evidence>
<feature type="binding site" description="type 1 copper site" evidence="10">
    <location>
        <position position="214"/>
    </location>
    <ligand>
        <name>Cu cation</name>
        <dbReference type="ChEBI" id="CHEBI:23378"/>
        <label>1</label>
    </ligand>
</feature>
<evidence type="ECO:0000256" key="11">
    <source>
        <dbReference type="SAM" id="Phobius"/>
    </source>
</evidence>
<dbReference type="GO" id="GO:0050421">
    <property type="term" value="F:nitrite reductase (NO-forming) activity"/>
    <property type="evidence" value="ECO:0007669"/>
    <property type="project" value="UniProtKB-EC"/>
</dbReference>
<keyword evidence="11" id="KW-1133">Transmembrane helix</keyword>
<comment type="cofactor">
    <cofactor evidence="10">
        <name>Cu(2+)</name>
        <dbReference type="ChEBI" id="CHEBI:29036"/>
    </cofactor>
</comment>
<dbReference type="EMBL" id="KF901138">
    <property type="protein sequence ID" value="AIF19457.1"/>
    <property type="molecule type" value="Genomic_DNA"/>
</dbReference>
<comment type="subunit">
    <text evidence="2">Homotrimer.</text>
</comment>
<protein>
    <recommendedName>
        <fullName evidence="4">Copper-containing nitrite reductase</fullName>
        <ecNumber evidence="3">1.7.2.1</ecNumber>
    </recommendedName>
</protein>
<evidence type="ECO:0000256" key="9">
    <source>
        <dbReference type="ARBA" id="ARBA00049340"/>
    </source>
</evidence>
<evidence type="ECO:0000256" key="4">
    <source>
        <dbReference type="ARBA" id="ARBA00017290"/>
    </source>
</evidence>
<reference evidence="13" key="1">
    <citation type="journal article" date="2014" name="Genome Biol. Evol.">
        <title>Pangenome evidence for extensive interdomain horizontal transfer affecting lineage core and shell genes in uncultured planktonic thaumarchaeota and euryarchaeota.</title>
        <authorList>
            <person name="Deschamps P."/>
            <person name="Zivanovic Y."/>
            <person name="Moreira D."/>
            <person name="Rodriguez-Valera F."/>
            <person name="Lopez-Garcia P."/>
        </authorList>
    </citation>
    <scope>NUCLEOTIDE SEQUENCE</scope>
</reference>
<evidence type="ECO:0000256" key="8">
    <source>
        <dbReference type="ARBA" id="ARBA00023008"/>
    </source>
</evidence>
<feature type="transmembrane region" description="Helical" evidence="11">
    <location>
        <begin position="32"/>
        <end position="53"/>
    </location>
</feature>
<keyword evidence="8 10" id="KW-0186">Copper</keyword>
<organism evidence="13">
    <name type="scientific">uncultured marine thaumarchaeote KM3_86_G05</name>
    <dbReference type="NCBI Taxonomy" id="1456324"/>
    <lineage>
        <taxon>Archaea</taxon>
        <taxon>Nitrososphaerota</taxon>
        <taxon>environmental samples</taxon>
    </lineage>
</organism>
<dbReference type="PRINTS" id="PR00695">
    <property type="entry name" value="CUNO2RDTASE"/>
</dbReference>
<evidence type="ECO:0000256" key="6">
    <source>
        <dbReference type="ARBA" id="ARBA00022737"/>
    </source>
</evidence>
<feature type="domain" description="Plastocyanin-like" evidence="12">
    <location>
        <begin position="123"/>
        <end position="222"/>
    </location>
</feature>
<sequence length="503" mass="53995">MVNQLFRFLQKAKSYINSLFDHMITMNKRINFMFTIAAIAVMGGALFGGTFTAQLNATAFDVKSDVSALQKIRDMGGLELVMPGAFAAMGDCDSAEFAGRTVVEFPLTGVSITLPTGLAGDFNAMTFSEQIPGPTLRVTQGDVVKMTLTVPADEATPHGNDMHASQVTAVPTFGAVQPGTSKTYCYIAEVPGVYKYHCSGVNVAAMDQHVLQGMYGIAIVDPIDGYSKLMVEKTAVNANGDVTRDRQFYSADALEFQLQYNQLYLTDGNYDQSKMFGHQHTLTTVNGQALGYVPNEIHNLLNNGDVNKNIFFLQPWNSMGLHQYQSQLLFTPTGVHNRIFVENHGNEPVFFHIVGEILDRVTQGNRVQSHGTETWLLGGSQNMIVDVVYDEPGIYVAVNHDYAAIYTGAATIIVAGLPLPNINQAATDLGVVQGAVDTGMYAGVLGNPYDAVPPSGPQSIAHPAKNVHCMCSDAVAQAQADAGAVELWVAVPAILAAAAEAAE</sequence>
<dbReference type="InterPro" id="IPR008972">
    <property type="entry name" value="Cupredoxin"/>
</dbReference>
<dbReference type="EC" id="1.7.2.1" evidence="3"/>
<dbReference type="GO" id="GO:0005507">
    <property type="term" value="F:copper ion binding"/>
    <property type="evidence" value="ECO:0007669"/>
    <property type="project" value="InterPro"/>
</dbReference>
<accession>A0A075HXZ9</accession>